<organism evidence="1 2">
    <name type="scientific">Candidatus Woesebacteria bacterium RBG_13_36_22</name>
    <dbReference type="NCBI Taxonomy" id="1802478"/>
    <lineage>
        <taxon>Bacteria</taxon>
        <taxon>Candidatus Woeseibacteriota</taxon>
    </lineage>
</organism>
<reference evidence="1 2" key="1">
    <citation type="journal article" date="2016" name="Nat. Commun.">
        <title>Thousands of microbial genomes shed light on interconnected biogeochemical processes in an aquifer system.</title>
        <authorList>
            <person name="Anantharaman K."/>
            <person name="Brown C.T."/>
            <person name="Hug L.A."/>
            <person name="Sharon I."/>
            <person name="Castelle C.J."/>
            <person name="Probst A.J."/>
            <person name="Thomas B.C."/>
            <person name="Singh A."/>
            <person name="Wilkins M.J."/>
            <person name="Karaoz U."/>
            <person name="Brodie E.L."/>
            <person name="Williams K.H."/>
            <person name="Hubbard S.S."/>
            <person name="Banfield J.F."/>
        </authorList>
    </citation>
    <scope>NUCLEOTIDE SEQUENCE [LARGE SCALE GENOMIC DNA]</scope>
</reference>
<dbReference type="AlphaFoldDB" id="A0A1F7X0P4"/>
<dbReference type="Proteomes" id="UP000176939">
    <property type="component" value="Unassembled WGS sequence"/>
</dbReference>
<evidence type="ECO:0000313" key="2">
    <source>
        <dbReference type="Proteomes" id="UP000176939"/>
    </source>
</evidence>
<comment type="caution">
    <text evidence="1">The sequence shown here is derived from an EMBL/GenBank/DDBJ whole genome shotgun (WGS) entry which is preliminary data.</text>
</comment>
<protein>
    <submittedName>
        <fullName evidence="1">Uncharacterized protein</fullName>
    </submittedName>
</protein>
<accession>A0A1F7X0P4</accession>
<gene>
    <name evidence="1" type="ORF">A2Z67_00345</name>
</gene>
<evidence type="ECO:0000313" key="1">
    <source>
        <dbReference type="EMBL" id="OGM08674.1"/>
    </source>
</evidence>
<sequence length="92" mass="10671">MASNPPYGIPIPEEVHQLYSEDLKKAWYTFQEWWEQAYLCSDSKVVSRSNMPEEVRRAMDLILETPIPGYEDKGFTGKDSCYMIAVNSIIFD</sequence>
<proteinExistence type="predicted"/>
<name>A0A1F7X0P4_9BACT</name>
<dbReference type="EMBL" id="MGFQ01000038">
    <property type="protein sequence ID" value="OGM08674.1"/>
    <property type="molecule type" value="Genomic_DNA"/>
</dbReference>